<dbReference type="InterPro" id="IPR050121">
    <property type="entry name" value="Cytochrome_P450_monoxygenase"/>
</dbReference>
<comment type="cofactor">
    <cofactor evidence="1 13">
        <name>heme</name>
        <dbReference type="ChEBI" id="CHEBI:30413"/>
    </cofactor>
</comment>
<dbReference type="InterPro" id="IPR001128">
    <property type="entry name" value="Cyt_P450"/>
</dbReference>
<dbReference type="InterPro" id="IPR036396">
    <property type="entry name" value="Cyt_P450_sf"/>
</dbReference>
<dbReference type="GO" id="GO:0016020">
    <property type="term" value="C:membrane"/>
    <property type="evidence" value="ECO:0007669"/>
    <property type="project" value="UniProtKB-SubCell"/>
</dbReference>
<dbReference type="Proteomes" id="UP000799118">
    <property type="component" value="Unassembled WGS sequence"/>
</dbReference>
<evidence type="ECO:0000313" key="15">
    <source>
        <dbReference type="Proteomes" id="UP000799118"/>
    </source>
</evidence>
<name>A0A6A4HZW5_9AGAR</name>
<dbReference type="PRINTS" id="PR00465">
    <property type="entry name" value="EP450IV"/>
</dbReference>
<reference evidence="14" key="1">
    <citation type="journal article" date="2019" name="Environ. Microbiol.">
        <title>Fungal ecological strategies reflected in gene transcription - a case study of two litter decomposers.</title>
        <authorList>
            <person name="Barbi F."/>
            <person name="Kohler A."/>
            <person name="Barry K."/>
            <person name="Baskaran P."/>
            <person name="Daum C."/>
            <person name="Fauchery L."/>
            <person name="Ihrmark K."/>
            <person name="Kuo A."/>
            <person name="LaButti K."/>
            <person name="Lipzen A."/>
            <person name="Morin E."/>
            <person name="Grigoriev I.V."/>
            <person name="Henrissat B."/>
            <person name="Lindahl B."/>
            <person name="Martin F."/>
        </authorList>
    </citation>
    <scope>NUCLEOTIDE SEQUENCE</scope>
    <source>
        <strain evidence="14">JB14</strain>
    </source>
</reference>
<dbReference type="SUPFAM" id="SSF48264">
    <property type="entry name" value="Cytochrome P450"/>
    <property type="match status" value="1"/>
</dbReference>
<keyword evidence="9" id="KW-0560">Oxidoreductase</keyword>
<protein>
    <submittedName>
        <fullName evidence="14">Cytochrome P450</fullName>
    </submittedName>
</protein>
<dbReference type="Gene3D" id="1.10.630.10">
    <property type="entry name" value="Cytochrome P450"/>
    <property type="match status" value="1"/>
</dbReference>
<keyword evidence="11" id="KW-0503">Monooxygenase</keyword>
<evidence type="ECO:0000256" key="4">
    <source>
        <dbReference type="ARBA" id="ARBA00010617"/>
    </source>
</evidence>
<dbReference type="InterPro" id="IPR002403">
    <property type="entry name" value="Cyt_P450_E_grp-IV"/>
</dbReference>
<keyword evidence="7 13" id="KW-0479">Metal-binding</keyword>
<dbReference type="EMBL" id="ML769412">
    <property type="protein sequence ID" value="KAE9404972.1"/>
    <property type="molecule type" value="Genomic_DNA"/>
</dbReference>
<proteinExistence type="inferred from homology"/>
<evidence type="ECO:0000256" key="5">
    <source>
        <dbReference type="ARBA" id="ARBA00022617"/>
    </source>
</evidence>
<keyword evidence="10 13" id="KW-0408">Iron</keyword>
<dbReference type="GO" id="GO:0016705">
    <property type="term" value="F:oxidoreductase activity, acting on paired donors, with incorporation or reduction of molecular oxygen"/>
    <property type="evidence" value="ECO:0007669"/>
    <property type="project" value="InterPro"/>
</dbReference>
<dbReference type="PANTHER" id="PTHR24305:SF166">
    <property type="entry name" value="CYTOCHROME P450 12A4, MITOCHONDRIAL-RELATED"/>
    <property type="match status" value="1"/>
</dbReference>
<keyword evidence="12" id="KW-0472">Membrane</keyword>
<dbReference type="GO" id="GO:0005506">
    <property type="term" value="F:iron ion binding"/>
    <property type="evidence" value="ECO:0007669"/>
    <property type="project" value="InterPro"/>
</dbReference>
<evidence type="ECO:0000256" key="2">
    <source>
        <dbReference type="ARBA" id="ARBA00004370"/>
    </source>
</evidence>
<organism evidence="14 15">
    <name type="scientific">Gymnopus androsaceus JB14</name>
    <dbReference type="NCBI Taxonomy" id="1447944"/>
    <lineage>
        <taxon>Eukaryota</taxon>
        <taxon>Fungi</taxon>
        <taxon>Dikarya</taxon>
        <taxon>Basidiomycota</taxon>
        <taxon>Agaricomycotina</taxon>
        <taxon>Agaricomycetes</taxon>
        <taxon>Agaricomycetidae</taxon>
        <taxon>Agaricales</taxon>
        <taxon>Marasmiineae</taxon>
        <taxon>Omphalotaceae</taxon>
        <taxon>Gymnopus</taxon>
    </lineage>
</organism>
<keyword evidence="5 13" id="KW-0349">Heme</keyword>
<accession>A0A6A4HZW5</accession>
<sequence length="486" mass="55058">MHIITQLLSSVSVTLAFYGVYRLVKYHLFSPIRNLPGPRSSSWIWGNVKEIRKHEVGVVLQKWIEEYGQTLRYKSFFGNTRLVTLDTKALNHILMNNYIYQRPEVGRTPLSAPRKSEISLQSSVDKSIELKDVWMSQVTVEGGTARINVLEWLSKMTLDVIGRFHYEFNALAKHSAQSDELGNAFNVRYAFLKVVFIALNSQPSNRFLEQPGVRLPGFDKAKETMNRIGQKLLRESKASLQASGEKAGDLKSRDLLTLLLRSNMSGEPSQRMSDEDVLAQVPTFLVAGHETTATATTWALYALVGRLDVQQKLRDELYTLRTENPTMEELNSLPYLDAVVRETLRIHAPVTNRNGVTHNSISIQKGQTIQISILAMNGNKTLWGEDTLEFKPERWENIPEAVTSIPGVWGNMMTFLGGARACIGYRFSLVEMKALLFVLIRGFEFELAVPMEDIVKKSAIVQRPWVKSEPEKGSQLPLLVRAYQRD</sequence>
<evidence type="ECO:0000256" key="1">
    <source>
        <dbReference type="ARBA" id="ARBA00001971"/>
    </source>
</evidence>
<dbReference type="GO" id="GO:0020037">
    <property type="term" value="F:heme binding"/>
    <property type="evidence" value="ECO:0007669"/>
    <property type="project" value="InterPro"/>
</dbReference>
<evidence type="ECO:0000256" key="12">
    <source>
        <dbReference type="ARBA" id="ARBA00023136"/>
    </source>
</evidence>
<comment type="similarity">
    <text evidence="4">Belongs to the cytochrome P450 family.</text>
</comment>
<evidence type="ECO:0000313" key="14">
    <source>
        <dbReference type="EMBL" id="KAE9404972.1"/>
    </source>
</evidence>
<evidence type="ECO:0000256" key="9">
    <source>
        <dbReference type="ARBA" id="ARBA00023002"/>
    </source>
</evidence>
<comment type="subcellular location">
    <subcellularLocation>
        <location evidence="2">Membrane</location>
    </subcellularLocation>
</comment>
<dbReference type="GO" id="GO:0004497">
    <property type="term" value="F:monooxygenase activity"/>
    <property type="evidence" value="ECO:0007669"/>
    <property type="project" value="UniProtKB-KW"/>
</dbReference>
<dbReference type="PRINTS" id="PR00385">
    <property type="entry name" value="P450"/>
</dbReference>
<evidence type="ECO:0000256" key="8">
    <source>
        <dbReference type="ARBA" id="ARBA00022989"/>
    </source>
</evidence>
<keyword evidence="15" id="KW-1185">Reference proteome</keyword>
<keyword evidence="6" id="KW-0812">Transmembrane</keyword>
<evidence type="ECO:0000256" key="11">
    <source>
        <dbReference type="ARBA" id="ARBA00023033"/>
    </source>
</evidence>
<feature type="binding site" description="axial binding residue" evidence="13">
    <location>
        <position position="422"/>
    </location>
    <ligand>
        <name>heme</name>
        <dbReference type="ChEBI" id="CHEBI:30413"/>
    </ligand>
    <ligandPart>
        <name>Fe</name>
        <dbReference type="ChEBI" id="CHEBI:18248"/>
    </ligandPart>
</feature>
<dbReference type="OrthoDB" id="1470350at2759"/>
<evidence type="ECO:0000256" key="13">
    <source>
        <dbReference type="PIRSR" id="PIRSR602403-1"/>
    </source>
</evidence>
<dbReference type="Pfam" id="PF00067">
    <property type="entry name" value="p450"/>
    <property type="match status" value="1"/>
</dbReference>
<dbReference type="AlphaFoldDB" id="A0A6A4HZW5"/>
<evidence type="ECO:0000256" key="7">
    <source>
        <dbReference type="ARBA" id="ARBA00022723"/>
    </source>
</evidence>
<keyword evidence="8" id="KW-1133">Transmembrane helix</keyword>
<evidence type="ECO:0000256" key="10">
    <source>
        <dbReference type="ARBA" id="ARBA00023004"/>
    </source>
</evidence>
<comment type="pathway">
    <text evidence="3">Secondary metabolite biosynthesis; terpenoid biosynthesis.</text>
</comment>
<evidence type="ECO:0000256" key="3">
    <source>
        <dbReference type="ARBA" id="ARBA00004721"/>
    </source>
</evidence>
<evidence type="ECO:0000256" key="6">
    <source>
        <dbReference type="ARBA" id="ARBA00022692"/>
    </source>
</evidence>
<gene>
    <name evidence="14" type="ORF">BT96DRAFT_988810</name>
</gene>
<dbReference type="PANTHER" id="PTHR24305">
    <property type="entry name" value="CYTOCHROME P450"/>
    <property type="match status" value="1"/>
</dbReference>